<dbReference type="PANTHER" id="PTHR19959">
    <property type="entry name" value="KINESIN LIGHT CHAIN"/>
    <property type="match status" value="1"/>
</dbReference>
<dbReference type="OrthoDB" id="5988009at2759"/>
<dbReference type="Gene3D" id="1.25.40.10">
    <property type="entry name" value="Tetratricopeptide repeat domain"/>
    <property type="match status" value="4"/>
</dbReference>
<feature type="repeat" description="TPR" evidence="1">
    <location>
        <begin position="1186"/>
        <end position="1219"/>
    </location>
</feature>
<dbReference type="SMART" id="SM00028">
    <property type="entry name" value="TPR"/>
    <property type="match status" value="8"/>
</dbReference>
<keyword evidence="1" id="KW-0802">TPR repeat</keyword>
<sequence length="1432" mass="163839">MSSTNLNNQSEQYLTVMLGIKSWDDVKAVFSLSRWSEAVGVEHFLFRFAVMGNSVEQWRSAIGGFNPIRAAGISNSHTADCGTRVKHTDQTISPPYKSLAVITLLLVIGGIELNPGPRIEKDTKDTDHTRVMSADKRLELDTSEIDFKGDCLFKSLADQLMLLTSFRMNNHELRDHLVSYIRGHPTQPNCDHVMALFDADKNEPWQTYLSARDLSATDDIYDVQLVWYTSEYMTDSTVWGDNVILYAFTQLYNMDVVVHIAGVDEPYIMTGENGNQERKQAKLGYIPQLKFVSLVEKKDNVHQTRKLLTDFIVESQKYVKLEDNKTENDVHDVPQMTKMNEKAISDSDNVKGEQIPTLPSNIVKESLKQRLEERGNALREKLYSEGSQAIQKDLNQRKDAASHSAGQTILEELKDYHTLCAVNKCTDSDETHQNGIIQQLRMLLEILIKEKEEEKPDVKTKTPLIDYIPEDCVNDEATPAMYELGKQITKCNENDELSKQARLMVQLGNMYADLAKKTKEGWHFVWASTLYNAALHRINKDKSSVDYANEPSAYEINDALQQLETNFLLLVAKVSKGQDESPKDYTRRYKETLTKLREYSNETVNNIHTNDMQLDSETFDMTKDSEISMIKHSKKFYEELTCKIKGFHSLLMDECISVMGKPDCRYAWIGLGSLARKEATAWSDLESAIIFDPSGKTDEEIEKIKQYFRDLVHYLHLKVINLGETLVNGLDIPVLKDWNSKLPKGVKDNDFRDNVTPQGLCFDGTPPKASKTPHGRRSTKDPLKSSIFELIMTLDEMSNCQFEEVSMREGYNLSDVLLTSTFLHGDDLLWKEYNEKVHAIMRSPSIKSSLKLSVSKERGKVTLRDDLKKYFQDPLLPEAFNRDVRTKHRIYRFATISINILKLLHLCVEFSPLDILEELHKMRVLTERAKIDLQVMVCIATNLRHLVYGRFGRQHENISFVLPTNTGPNSSDMISVRDYTEIFRFYSTLIPWSEFLLNRFCFDDILTCKYESKYKDISRLTNAGLQEQMYMTQKAIESLLQEERSQSDSENNREKLLDIRNRLARLYYSNGEYDKAIKYLEDCHAMEKVTHGNNSHPDVAIAVGSIGKLYDNKGEYDKAIKYSEESLSMFREIHGNNPHQDIAILLGNIGDIYTRKAEYDKAIEYNERSLTMKQVIHGNKPHQDITDTLGNIGNAYASKGEYDIAIKYHEKSLSMLEELYGNNPHPKIALVLGNIVYACTSKGEYDKAIGYCEESLAMKKVIYGEDYPHPAIASTLGNIGSVYGCKGENDKALKYYQEKLDMEREIYGNGPHPDIANSYGCIGHSFCEKGDVVKGLIYCKRSLDMFKQIYGDNAHPNIGTTLNTIGCLYLDTQQYSEALDCFNEAYHVFEKIYGNNTHIHLETVLDHIRQTKERLRRCTLITNEVSSFFDNQ</sequence>
<evidence type="ECO:0000313" key="6">
    <source>
        <dbReference type="Proteomes" id="UP000749559"/>
    </source>
</evidence>
<evidence type="ECO:0000313" key="5">
    <source>
        <dbReference type="EMBL" id="CAH1776734.1"/>
    </source>
</evidence>
<protein>
    <recommendedName>
        <fullName evidence="7">Protein-PII uridylyltransferase N-terminal domain-containing protein</fullName>
    </recommendedName>
</protein>
<evidence type="ECO:0000256" key="2">
    <source>
        <dbReference type="SAM" id="MobiDB-lite"/>
    </source>
</evidence>
<dbReference type="Pfam" id="PF13424">
    <property type="entry name" value="TPR_12"/>
    <property type="match status" value="4"/>
</dbReference>
<dbReference type="CDD" id="cd22758">
    <property type="entry name" value="OTU_232R-like"/>
    <property type="match status" value="1"/>
</dbReference>
<keyword evidence="6" id="KW-1185">Reference proteome</keyword>
<gene>
    <name evidence="5" type="ORF">OFUS_LOCUS3881</name>
</gene>
<feature type="domain" description="OTU" evidence="3">
    <location>
        <begin position="149"/>
        <end position="272"/>
    </location>
</feature>
<accession>A0A8S4N6Q2</accession>
<evidence type="ECO:0008006" key="7">
    <source>
        <dbReference type="Google" id="ProtNLM"/>
    </source>
</evidence>
<reference evidence="5" key="1">
    <citation type="submission" date="2022-03" db="EMBL/GenBank/DDBJ databases">
        <authorList>
            <person name="Martin C."/>
        </authorList>
    </citation>
    <scope>NUCLEOTIDE SEQUENCE</scope>
</reference>
<dbReference type="InterPro" id="IPR011990">
    <property type="entry name" value="TPR-like_helical_dom_sf"/>
</dbReference>
<dbReference type="SUPFAM" id="SSF48452">
    <property type="entry name" value="TPR-like"/>
    <property type="match status" value="1"/>
</dbReference>
<dbReference type="SUPFAM" id="SSF81901">
    <property type="entry name" value="HCP-like"/>
    <property type="match status" value="1"/>
</dbReference>
<dbReference type="Pfam" id="PF03445">
    <property type="entry name" value="DUF294"/>
    <property type="match status" value="1"/>
</dbReference>
<organism evidence="5 6">
    <name type="scientific">Owenia fusiformis</name>
    <name type="common">Polychaete worm</name>
    <dbReference type="NCBI Taxonomy" id="6347"/>
    <lineage>
        <taxon>Eukaryota</taxon>
        <taxon>Metazoa</taxon>
        <taxon>Spiralia</taxon>
        <taxon>Lophotrochozoa</taxon>
        <taxon>Annelida</taxon>
        <taxon>Polychaeta</taxon>
        <taxon>Sedentaria</taxon>
        <taxon>Canalipalpata</taxon>
        <taxon>Sabellida</taxon>
        <taxon>Oweniida</taxon>
        <taxon>Oweniidae</taxon>
        <taxon>Owenia</taxon>
    </lineage>
</organism>
<evidence type="ECO:0000259" key="4">
    <source>
        <dbReference type="Pfam" id="PF03445"/>
    </source>
</evidence>
<dbReference type="InterPro" id="IPR005105">
    <property type="entry name" value="GlnD_Uridyltrans_N"/>
</dbReference>
<dbReference type="Pfam" id="PF02338">
    <property type="entry name" value="OTU"/>
    <property type="match status" value="1"/>
</dbReference>
<feature type="repeat" description="TPR" evidence="1">
    <location>
        <begin position="1143"/>
        <end position="1176"/>
    </location>
</feature>
<comment type="caution">
    <text evidence="5">The sequence shown here is derived from an EMBL/GenBank/DDBJ whole genome shotgun (WGS) entry which is preliminary data.</text>
</comment>
<dbReference type="GO" id="GO:0008773">
    <property type="term" value="F:[protein-PII] uridylyltransferase activity"/>
    <property type="evidence" value="ECO:0007669"/>
    <property type="project" value="InterPro"/>
</dbReference>
<dbReference type="PROSITE" id="PS50005">
    <property type="entry name" value="TPR"/>
    <property type="match status" value="4"/>
</dbReference>
<feature type="repeat" description="TPR" evidence="1">
    <location>
        <begin position="1359"/>
        <end position="1392"/>
    </location>
</feature>
<evidence type="ECO:0000259" key="3">
    <source>
        <dbReference type="Pfam" id="PF02338"/>
    </source>
</evidence>
<dbReference type="EMBL" id="CAIIXF020000002">
    <property type="protein sequence ID" value="CAH1776734.1"/>
    <property type="molecule type" value="Genomic_DNA"/>
</dbReference>
<dbReference type="InterPro" id="IPR003323">
    <property type="entry name" value="OTU_dom"/>
</dbReference>
<feature type="repeat" description="TPR" evidence="1">
    <location>
        <begin position="1273"/>
        <end position="1306"/>
    </location>
</feature>
<dbReference type="InterPro" id="IPR019734">
    <property type="entry name" value="TPR_rpt"/>
</dbReference>
<dbReference type="Gene3D" id="3.90.70.80">
    <property type="match status" value="1"/>
</dbReference>
<feature type="domain" description="Protein-PII uridylyltransferase N-terminal" evidence="4">
    <location>
        <begin position="652"/>
        <end position="723"/>
    </location>
</feature>
<dbReference type="Proteomes" id="UP000749559">
    <property type="component" value="Unassembled WGS sequence"/>
</dbReference>
<feature type="region of interest" description="Disordered" evidence="2">
    <location>
        <begin position="757"/>
        <end position="781"/>
    </location>
</feature>
<dbReference type="PANTHER" id="PTHR19959:SF119">
    <property type="entry name" value="FUNGAL LIPASE-LIKE DOMAIN-CONTAINING PROTEIN"/>
    <property type="match status" value="1"/>
</dbReference>
<name>A0A8S4N6Q2_OWEFU</name>
<proteinExistence type="predicted"/>
<evidence type="ECO:0000256" key="1">
    <source>
        <dbReference type="PROSITE-ProRule" id="PRU00339"/>
    </source>
</evidence>